<evidence type="ECO:0000256" key="2">
    <source>
        <dbReference type="ARBA" id="ARBA00023125"/>
    </source>
</evidence>
<dbReference type="PRINTS" id="PR00778">
    <property type="entry name" value="HTHARSR"/>
</dbReference>
<evidence type="ECO:0000259" key="4">
    <source>
        <dbReference type="PROSITE" id="PS50987"/>
    </source>
</evidence>
<dbReference type="AlphaFoldDB" id="A0A7C3ITH3"/>
<dbReference type="EMBL" id="DSTX01000011">
    <property type="protein sequence ID" value="HFK21012.1"/>
    <property type="molecule type" value="Genomic_DNA"/>
</dbReference>
<dbReference type="GO" id="GO:0003677">
    <property type="term" value="F:DNA binding"/>
    <property type="evidence" value="ECO:0007669"/>
    <property type="project" value="UniProtKB-KW"/>
</dbReference>
<evidence type="ECO:0000313" key="5">
    <source>
        <dbReference type="EMBL" id="HFK21012.1"/>
    </source>
</evidence>
<dbReference type="InterPro" id="IPR011991">
    <property type="entry name" value="ArsR-like_HTH"/>
</dbReference>
<keyword evidence="2" id="KW-0238">DNA-binding</keyword>
<dbReference type="SUPFAM" id="SSF46785">
    <property type="entry name" value="Winged helix' DNA-binding domain"/>
    <property type="match status" value="1"/>
</dbReference>
<dbReference type="InterPro" id="IPR036390">
    <property type="entry name" value="WH_DNA-bd_sf"/>
</dbReference>
<protein>
    <submittedName>
        <fullName evidence="5">ArsR family transcriptional regulator</fullName>
    </submittedName>
</protein>
<keyword evidence="1" id="KW-0805">Transcription regulation</keyword>
<gene>
    <name evidence="5" type="ORF">ENS19_07055</name>
</gene>
<dbReference type="SMART" id="SM00418">
    <property type="entry name" value="HTH_ARSR"/>
    <property type="match status" value="1"/>
</dbReference>
<reference evidence="5" key="1">
    <citation type="journal article" date="2020" name="mSystems">
        <title>Genome- and Community-Level Interaction Insights into Carbon Utilization and Element Cycling Functions of Hydrothermarchaeota in Hydrothermal Sediment.</title>
        <authorList>
            <person name="Zhou Z."/>
            <person name="Liu Y."/>
            <person name="Xu W."/>
            <person name="Pan J."/>
            <person name="Luo Z.H."/>
            <person name="Li M."/>
        </authorList>
    </citation>
    <scope>NUCLEOTIDE SEQUENCE [LARGE SCALE GENOMIC DNA]</scope>
    <source>
        <strain evidence="5">SpSt-468</strain>
    </source>
</reference>
<feature type="domain" description="HTH arsR-type" evidence="4">
    <location>
        <begin position="50"/>
        <end position="143"/>
    </location>
</feature>
<dbReference type="PANTHER" id="PTHR43132:SF2">
    <property type="entry name" value="ARSENICAL RESISTANCE OPERON REPRESSOR ARSR-RELATED"/>
    <property type="match status" value="1"/>
</dbReference>
<dbReference type="CDD" id="cd00090">
    <property type="entry name" value="HTH_ARSR"/>
    <property type="match status" value="1"/>
</dbReference>
<dbReference type="InterPro" id="IPR051011">
    <property type="entry name" value="Metal_resp_trans_reg"/>
</dbReference>
<dbReference type="InterPro" id="IPR001845">
    <property type="entry name" value="HTH_ArsR_DNA-bd_dom"/>
</dbReference>
<dbReference type="NCBIfam" id="NF033788">
    <property type="entry name" value="HTH_metalloreg"/>
    <property type="match status" value="1"/>
</dbReference>
<dbReference type="PANTHER" id="PTHR43132">
    <property type="entry name" value="ARSENICAL RESISTANCE OPERON REPRESSOR ARSR-RELATED"/>
    <property type="match status" value="1"/>
</dbReference>
<dbReference type="GO" id="GO:0003700">
    <property type="term" value="F:DNA-binding transcription factor activity"/>
    <property type="evidence" value="ECO:0007669"/>
    <property type="project" value="InterPro"/>
</dbReference>
<evidence type="ECO:0000256" key="1">
    <source>
        <dbReference type="ARBA" id="ARBA00023015"/>
    </source>
</evidence>
<dbReference type="PROSITE" id="PS50987">
    <property type="entry name" value="HTH_ARSR_2"/>
    <property type="match status" value="1"/>
</dbReference>
<dbReference type="InterPro" id="IPR036388">
    <property type="entry name" value="WH-like_DNA-bd_sf"/>
</dbReference>
<accession>A0A7C3ITH3</accession>
<proteinExistence type="predicted"/>
<organism evidence="5">
    <name type="scientific">Candidatus Methanomethylicus mesodigestus</name>
    <dbReference type="NCBI Taxonomy" id="1867258"/>
    <lineage>
        <taxon>Archaea</taxon>
        <taxon>Thermoproteota</taxon>
        <taxon>Methanosuratincolia</taxon>
        <taxon>Candidatus Methanomethylicales</taxon>
        <taxon>Candidatus Methanomethylicaceae</taxon>
        <taxon>Candidatus Methanomethylicus</taxon>
    </lineage>
</organism>
<evidence type="ECO:0000256" key="3">
    <source>
        <dbReference type="ARBA" id="ARBA00023163"/>
    </source>
</evidence>
<sequence>MSFSNSLTSGMKKDMVNDERLKRVLENPLCPVKKAKEHSEDLKALRKALFVEDELARWSKIFKALSDVNRLKILKLLGARPMCVCEVMVVLDVTQPTASHHLGILEDAGLIRGKREGKWIFYEVSNSWVLRIVDAVKSPVNPS</sequence>
<comment type="caution">
    <text evidence="5">The sequence shown here is derived from an EMBL/GenBank/DDBJ whole genome shotgun (WGS) entry which is preliminary data.</text>
</comment>
<keyword evidence="3" id="KW-0804">Transcription</keyword>
<name>A0A7C3ITH3_9CREN</name>
<dbReference type="Pfam" id="PF01022">
    <property type="entry name" value="HTH_5"/>
    <property type="match status" value="1"/>
</dbReference>
<dbReference type="Gene3D" id="1.10.10.10">
    <property type="entry name" value="Winged helix-like DNA-binding domain superfamily/Winged helix DNA-binding domain"/>
    <property type="match status" value="1"/>
</dbReference>